<dbReference type="AlphaFoldDB" id="A0A9P7VEC6"/>
<comment type="caution">
    <text evidence="2">The sequence shown here is derived from an EMBL/GenBank/DDBJ whole genome shotgun (WGS) entry which is preliminary data.</text>
</comment>
<dbReference type="RefSeq" id="XP_043032556.1">
    <property type="nucleotide sequence ID" value="XM_043178218.1"/>
</dbReference>
<dbReference type="Proteomes" id="UP000812287">
    <property type="component" value="Unassembled WGS sequence"/>
</dbReference>
<evidence type="ECO:0000256" key="1">
    <source>
        <dbReference type="SAM" id="MobiDB-lite"/>
    </source>
</evidence>
<evidence type="ECO:0000313" key="2">
    <source>
        <dbReference type="EMBL" id="KAG7439052.1"/>
    </source>
</evidence>
<dbReference type="GeneID" id="66100505"/>
<accession>A0A9P7VEC6</accession>
<proteinExistence type="predicted"/>
<evidence type="ECO:0000313" key="3">
    <source>
        <dbReference type="Proteomes" id="UP000812287"/>
    </source>
</evidence>
<reference evidence="2" key="1">
    <citation type="submission" date="2020-11" db="EMBL/GenBank/DDBJ databases">
        <title>Adaptations for nitrogen fixation in a non-lichenized fungal sporocarp promotes dispersal by wood-feeding termites.</title>
        <authorList>
            <consortium name="DOE Joint Genome Institute"/>
            <person name="Koch R.A."/>
            <person name="Yoon G."/>
            <person name="Arayal U."/>
            <person name="Lail K."/>
            <person name="Amirebrahimi M."/>
            <person name="Labutti K."/>
            <person name="Lipzen A."/>
            <person name="Riley R."/>
            <person name="Barry K."/>
            <person name="Henrissat B."/>
            <person name="Grigoriev I.V."/>
            <person name="Herr J.R."/>
            <person name="Aime M.C."/>
        </authorList>
    </citation>
    <scope>NUCLEOTIDE SEQUENCE</scope>
    <source>
        <strain evidence="2">MCA 3950</strain>
    </source>
</reference>
<gene>
    <name evidence="2" type="ORF">BT62DRAFT_1014457</name>
</gene>
<sequence length="150" mass="16343">MTRPQRAGHKQPRRPPVQIPPPLPPPPPTLAAISFTCSVSSLNTSNTEVVCSTCFSRGPKTLIASMLGSSRRPARRKRYAWSTSGMTTRTIDHPRCPIHWSKPGSDNITILSNERSPEGIFTVGPQYALPRPGISAINSSSRSTTYPFSS</sequence>
<protein>
    <submittedName>
        <fullName evidence="2">Uncharacterized protein</fullName>
    </submittedName>
</protein>
<dbReference type="EMBL" id="MU250658">
    <property type="protein sequence ID" value="KAG7439052.1"/>
    <property type="molecule type" value="Genomic_DNA"/>
</dbReference>
<feature type="region of interest" description="Disordered" evidence="1">
    <location>
        <begin position="1"/>
        <end position="27"/>
    </location>
</feature>
<feature type="compositionally biased region" description="Basic residues" evidence="1">
    <location>
        <begin position="1"/>
        <end position="13"/>
    </location>
</feature>
<name>A0A9P7VEC6_9AGAR</name>
<feature type="compositionally biased region" description="Pro residues" evidence="1">
    <location>
        <begin position="14"/>
        <end position="27"/>
    </location>
</feature>
<keyword evidence="3" id="KW-1185">Reference proteome</keyword>
<organism evidence="2 3">
    <name type="scientific">Guyanagaster necrorhizus</name>
    <dbReference type="NCBI Taxonomy" id="856835"/>
    <lineage>
        <taxon>Eukaryota</taxon>
        <taxon>Fungi</taxon>
        <taxon>Dikarya</taxon>
        <taxon>Basidiomycota</taxon>
        <taxon>Agaricomycotina</taxon>
        <taxon>Agaricomycetes</taxon>
        <taxon>Agaricomycetidae</taxon>
        <taxon>Agaricales</taxon>
        <taxon>Marasmiineae</taxon>
        <taxon>Physalacriaceae</taxon>
        <taxon>Guyanagaster</taxon>
    </lineage>
</organism>